<keyword evidence="3" id="KW-1185">Reference proteome</keyword>
<name>A0A9Q1CMK2_HOLLE</name>
<gene>
    <name evidence="2" type="ORF">HOLleu_06258</name>
</gene>
<reference evidence="2" key="1">
    <citation type="submission" date="2021-10" db="EMBL/GenBank/DDBJ databases">
        <title>Tropical sea cucumber genome reveals ecological adaptation and Cuvierian tubules defense mechanism.</title>
        <authorList>
            <person name="Chen T."/>
        </authorList>
    </citation>
    <scope>NUCLEOTIDE SEQUENCE</scope>
    <source>
        <strain evidence="2">Nanhai2018</strain>
        <tissue evidence="2">Muscle</tissue>
    </source>
</reference>
<accession>A0A9Q1CMK2</accession>
<evidence type="ECO:0000313" key="3">
    <source>
        <dbReference type="Proteomes" id="UP001152320"/>
    </source>
</evidence>
<organism evidence="2 3">
    <name type="scientific">Holothuria leucospilota</name>
    <name type="common">Black long sea cucumber</name>
    <name type="synonym">Mertensiothuria leucospilota</name>
    <dbReference type="NCBI Taxonomy" id="206669"/>
    <lineage>
        <taxon>Eukaryota</taxon>
        <taxon>Metazoa</taxon>
        <taxon>Echinodermata</taxon>
        <taxon>Eleutherozoa</taxon>
        <taxon>Echinozoa</taxon>
        <taxon>Holothuroidea</taxon>
        <taxon>Aspidochirotacea</taxon>
        <taxon>Aspidochirotida</taxon>
        <taxon>Holothuriidae</taxon>
        <taxon>Holothuria</taxon>
    </lineage>
</organism>
<dbReference type="EMBL" id="JAIZAY010000002">
    <property type="protein sequence ID" value="KAJ8047289.1"/>
    <property type="molecule type" value="Genomic_DNA"/>
</dbReference>
<protein>
    <submittedName>
        <fullName evidence="2">Uncharacterized protein</fullName>
    </submittedName>
</protein>
<proteinExistence type="predicted"/>
<dbReference type="Proteomes" id="UP001152320">
    <property type="component" value="Chromosome 2"/>
</dbReference>
<evidence type="ECO:0000256" key="1">
    <source>
        <dbReference type="SAM" id="MobiDB-lite"/>
    </source>
</evidence>
<evidence type="ECO:0000313" key="2">
    <source>
        <dbReference type="EMBL" id="KAJ8047289.1"/>
    </source>
</evidence>
<dbReference type="AlphaFoldDB" id="A0A9Q1CMK2"/>
<sequence>MRQLQPEPHRQLQGMFQVPTSRRRSQEDPAEEDPAAPEDPASPPGPTQLQTTANDNFFCSPQIIEDIKRKHDETIAKMEERHQHQATIEKIEETNNQLFHQMREDTIIQLHQLKGQITHFLGDVLTCLIPEKGDTPPSDYRKATVIKENAWSHLGLDIDISRIREELRKKSPRDQKTSTQ</sequence>
<feature type="region of interest" description="Disordered" evidence="1">
    <location>
        <begin position="1"/>
        <end position="53"/>
    </location>
</feature>
<comment type="caution">
    <text evidence="2">The sequence shown here is derived from an EMBL/GenBank/DDBJ whole genome shotgun (WGS) entry which is preliminary data.</text>
</comment>